<evidence type="ECO:0000313" key="2">
    <source>
        <dbReference type="Proteomes" id="UP000054047"/>
    </source>
</evidence>
<keyword evidence="2" id="KW-1185">Reference proteome</keyword>
<evidence type="ECO:0000313" key="1">
    <source>
        <dbReference type="EMBL" id="KIH42566.1"/>
    </source>
</evidence>
<dbReference type="Gene3D" id="3.30.420.10">
    <property type="entry name" value="Ribonuclease H-like superfamily/Ribonuclease H"/>
    <property type="match status" value="1"/>
</dbReference>
<protein>
    <submittedName>
        <fullName evidence="1">Uncharacterized protein</fullName>
    </submittedName>
</protein>
<name>A0A0C2FBY3_9BILA</name>
<dbReference type="AlphaFoldDB" id="A0A0C2FBY3"/>
<dbReference type="GO" id="GO:0003676">
    <property type="term" value="F:nucleic acid binding"/>
    <property type="evidence" value="ECO:0007669"/>
    <property type="project" value="InterPro"/>
</dbReference>
<reference evidence="1 2" key="1">
    <citation type="submission" date="2013-12" db="EMBL/GenBank/DDBJ databases">
        <title>Draft genome of the parsitic nematode Ancylostoma duodenale.</title>
        <authorList>
            <person name="Mitreva M."/>
        </authorList>
    </citation>
    <scope>NUCLEOTIDE SEQUENCE [LARGE SCALE GENOMIC DNA]</scope>
    <source>
        <strain evidence="1 2">Zhejiang</strain>
    </source>
</reference>
<gene>
    <name evidence="1" type="ORF">ANCDUO_27449</name>
</gene>
<dbReference type="OrthoDB" id="5823363at2759"/>
<sequence>MANESNASEGTVRKVVKGMLNMCPYKLQKRHGLTYAQKKARVKKCKRLLDRAANGEHLRMLFTDEKLFTIEQSYNSQNVRVLAVRLMKLIRPEELFPEAWSQPPS</sequence>
<dbReference type="EMBL" id="KN795382">
    <property type="protein sequence ID" value="KIH42566.1"/>
    <property type="molecule type" value="Genomic_DNA"/>
</dbReference>
<accession>A0A0C2FBY3</accession>
<dbReference type="PANTHER" id="PTHR46068">
    <property type="entry name" value="PROTEIN CBG27172"/>
    <property type="match status" value="1"/>
</dbReference>
<dbReference type="Proteomes" id="UP000054047">
    <property type="component" value="Unassembled WGS sequence"/>
</dbReference>
<dbReference type="InterPro" id="IPR036397">
    <property type="entry name" value="RNaseH_sf"/>
</dbReference>
<organism evidence="1 2">
    <name type="scientific">Ancylostoma duodenale</name>
    <dbReference type="NCBI Taxonomy" id="51022"/>
    <lineage>
        <taxon>Eukaryota</taxon>
        <taxon>Metazoa</taxon>
        <taxon>Ecdysozoa</taxon>
        <taxon>Nematoda</taxon>
        <taxon>Chromadorea</taxon>
        <taxon>Rhabditida</taxon>
        <taxon>Rhabditina</taxon>
        <taxon>Rhabditomorpha</taxon>
        <taxon>Strongyloidea</taxon>
        <taxon>Ancylostomatidae</taxon>
        <taxon>Ancylostomatinae</taxon>
        <taxon>Ancylostoma</taxon>
    </lineage>
</organism>
<proteinExistence type="predicted"/>
<dbReference type="PANTHER" id="PTHR46068:SF1">
    <property type="entry name" value="TRANSPOSASE IS30-LIKE HTH DOMAIN-CONTAINING PROTEIN"/>
    <property type="match status" value="1"/>
</dbReference>